<evidence type="ECO:0000313" key="1">
    <source>
        <dbReference type="EMBL" id="MCF0063027.1"/>
    </source>
</evidence>
<dbReference type="EMBL" id="JAJTTC010000003">
    <property type="protein sequence ID" value="MCF0063027.1"/>
    <property type="molecule type" value="Genomic_DNA"/>
</dbReference>
<dbReference type="PROSITE" id="PS51197">
    <property type="entry name" value="HTH_RRF2_2"/>
    <property type="match status" value="1"/>
</dbReference>
<dbReference type="AlphaFoldDB" id="A0A9X1TFJ6"/>
<dbReference type="PANTHER" id="PTHR33221:SF15">
    <property type="entry name" value="HTH-TYPE TRANSCRIPTIONAL REGULATOR YWGB-RELATED"/>
    <property type="match status" value="1"/>
</dbReference>
<reference evidence="1" key="1">
    <citation type="submission" date="2021-12" db="EMBL/GenBank/DDBJ databases">
        <title>Novel species in genus Dyadobacter.</title>
        <authorList>
            <person name="Ma C."/>
        </authorList>
    </citation>
    <scope>NUCLEOTIDE SEQUENCE</scope>
    <source>
        <strain evidence="1">LJ419</strain>
    </source>
</reference>
<dbReference type="Pfam" id="PF02082">
    <property type="entry name" value="Rrf2"/>
    <property type="match status" value="1"/>
</dbReference>
<dbReference type="InterPro" id="IPR000944">
    <property type="entry name" value="Tscrpt_reg_Rrf2"/>
</dbReference>
<sequence length="142" mass="15679">MNNGRFAISLHILSLLALDDEEWVPSKFLAGSININPVLVRKELGNLQAHGLVVSKEGKAGGSKLARPAETIFISDIYDAVRQNDLLGKGINVPNPKCNVGRQINNYLDELYIEAEHALRASLGEKSLADFCRNFQSEHTQH</sequence>
<accession>A0A9X1TFJ6</accession>
<protein>
    <submittedName>
        <fullName evidence="1">Rrf2 family transcriptional regulator</fullName>
    </submittedName>
</protein>
<gene>
    <name evidence="1" type="ORF">LXM26_16070</name>
</gene>
<dbReference type="InterPro" id="IPR036390">
    <property type="entry name" value="WH_DNA-bd_sf"/>
</dbReference>
<dbReference type="Gene3D" id="1.10.10.10">
    <property type="entry name" value="Winged helix-like DNA-binding domain superfamily/Winged helix DNA-binding domain"/>
    <property type="match status" value="1"/>
</dbReference>
<dbReference type="SUPFAM" id="SSF46785">
    <property type="entry name" value="Winged helix' DNA-binding domain"/>
    <property type="match status" value="1"/>
</dbReference>
<dbReference type="RefSeq" id="WP_234656073.1">
    <property type="nucleotide sequence ID" value="NZ_CP094997.1"/>
</dbReference>
<dbReference type="GO" id="GO:0003700">
    <property type="term" value="F:DNA-binding transcription factor activity"/>
    <property type="evidence" value="ECO:0007669"/>
    <property type="project" value="TreeGrafter"/>
</dbReference>
<comment type="caution">
    <text evidence="1">The sequence shown here is derived from an EMBL/GenBank/DDBJ whole genome shotgun (WGS) entry which is preliminary data.</text>
</comment>
<organism evidence="1 2">
    <name type="scientific">Dyadobacter chenwenxiniae</name>
    <dbReference type="NCBI Taxonomy" id="2906456"/>
    <lineage>
        <taxon>Bacteria</taxon>
        <taxon>Pseudomonadati</taxon>
        <taxon>Bacteroidota</taxon>
        <taxon>Cytophagia</taxon>
        <taxon>Cytophagales</taxon>
        <taxon>Spirosomataceae</taxon>
        <taxon>Dyadobacter</taxon>
    </lineage>
</organism>
<dbReference type="InterPro" id="IPR036388">
    <property type="entry name" value="WH-like_DNA-bd_sf"/>
</dbReference>
<name>A0A9X1TFJ6_9BACT</name>
<dbReference type="PANTHER" id="PTHR33221">
    <property type="entry name" value="WINGED HELIX-TURN-HELIX TRANSCRIPTIONAL REGULATOR, RRF2 FAMILY"/>
    <property type="match status" value="1"/>
</dbReference>
<dbReference type="Proteomes" id="UP001139000">
    <property type="component" value="Unassembled WGS sequence"/>
</dbReference>
<keyword evidence="2" id="KW-1185">Reference proteome</keyword>
<proteinExistence type="predicted"/>
<dbReference type="GO" id="GO:0005829">
    <property type="term" value="C:cytosol"/>
    <property type="evidence" value="ECO:0007669"/>
    <property type="project" value="TreeGrafter"/>
</dbReference>
<evidence type="ECO:0000313" key="2">
    <source>
        <dbReference type="Proteomes" id="UP001139000"/>
    </source>
</evidence>